<sequence>MRFADILLDLAAVAKASRSVASRHLELRGKQIDRYSQTSSIIRSLRYDQGKPQENSSSSQTKPTEEGANDGQQQPPHAGSANSKEHGPKESTTPEAISGRSKFDVRRNVFMSSSPLEDIVAQRPAAPSSDQSAILTQLKEELRRDGKKDHEGAISGVSGNPHEPPPPDINLKVFHTSRGSQLLEGQEDVVGRLRPKEPPPKPSWFADFGHDKPRTPDKHEGGKQSPAISKPSDQGRSRVEDSAVAADMAITSPKSKEPPKPPIEEELAPSPVRSPPVEAEPGKVRQEIPAEPLESQLINTREPDAQQNEGETHIHTSTDALPTAEINGRKGPQTVNPLPNEPSKPTHVLRESKVPATRLSRIWNYGGLAAGMLGGALTEGLSRGFGGGGQGSVMFSASNMERLVAKLSKMRGAALKLGQLMSFQDAKMLPGPIQEVLQRVQDRADYMPAWQRDRVLVASLGPAWRELFGEFEETPIAAASIGQVHRATLKTGEKVAVKIQFPGVADSINSDLDNISMLLMASGMLPKGLYLDKTIDNARTELGWECDYERELACAKRYKELLHPTSKGEKEAETEEEEDVFDVPETYAHASGRHVLTMQFMEGVGVTRAASLTQAQRDWIGTQLLRLCLREIVEFRFMQTDPNWTNFLYDAATGRLALLDFGASRGFPDAFVARYVALLAAAARRDRDAVARLSRRLGYLTGHESRAMLDAHVASILTLAEPFLRDAPDVYDFADQTITERVRDLIPLMVRERLSPPPEETYSLHRKLSGAFLLCARLGSRVRCRELFENALKKADFDVDVRA</sequence>
<comment type="similarity">
    <text evidence="1">Belongs to the protein kinase superfamily. ADCK protein kinase family.</text>
</comment>
<dbReference type="InterPro" id="IPR051409">
    <property type="entry name" value="Atypical_kinase_ADCK"/>
</dbReference>
<proteinExistence type="inferred from homology"/>
<dbReference type="PANTHER" id="PTHR43851:SF3">
    <property type="entry name" value="COENZYME Q8"/>
    <property type="match status" value="1"/>
</dbReference>
<feature type="compositionally biased region" description="Polar residues" evidence="5">
    <location>
        <begin position="52"/>
        <end position="62"/>
    </location>
</feature>
<dbReference type="OMA" id="INTREPD"/>
<dbReference type="Pfam" id="PF03109">
    <property type="entry name" value="ABC1"/>
    <property type="match status" value="1"/>
</dbReference>
<gene>
    <name evidence="7" type="ORF">SAMD00023353_0601190</name>
</gene>
<keyword evidence="3" id="KW-0547">Nucleotide-binding</keyword>
<keyword evidence="4" id="KW-0067">ATP-binding</keyword>
<dbReference type="InterPro" id="IPR011009">
    <property type="entry name" value="Kinase-like_dom_sf"/>
</dbReference>
<evidence type="ECO:0000313" key="8">
    <source>
        <dbReference type="Proteomes" id="UP000054516"/>
    </source>
</evidence>
<feature type="region of interest" description="Disordered" evidence="5">
    <location>
        <begin position="43"/>
        <end position="104"/>
    </location>
</feature>
<evidence type="ECO:0000256" key="1">
    <source>
        <dbReference type="ARBA" id="ARBA00009670"/>
    </source>
</evidence>
<evidence type="ECO:0000256" key="2">
    <source>
        <dbReference type="ARBA" id="ARBA00022679"/>
    </source>
</evidence>
<feature type="compositionally biased region" description="Basic and acidic residues" evidence="5">
    <location>
        <begin position="208"/>
        <end position="222"/>
    </location>
</feature>
<evidence type="ECO:0000256" key="3">
    <source>
        <dbReference type="ARBA" id="ARBA00022741"/>
    </source>
</evidence>
<organism evidence="7">
    <name type="scientific">Rosellinia necatrix</name>
    <name type="common">White root-rot fungus</name>
    <dbReference type="NCBI Taxonomy" id="77044"/>
    <lineage>
        <taxon>Eukaryota</taxon>
        <taxon>Fungi</taxon>
        <taxon>Dikarya</taxon>
        <taxon>Ascomycota</taxon>
        <taxon>Pezizomycotina</taxon>
        <taxon>Sordariomycetes</taxon>
        <taxon>Xylariomycetidae</taxon>
        <taxon>Xylariales</taxon>
        <taxon>Xylariaceae</taxon>
        <taxon>Rosellinia</taxon>
    </lineage>
</organism>
<evidence type="ECO:0000259" key="6">
    <source>
        <dbReference type="Pfam" id="PF03109"/>
    </source>
</evidence>
<feature type="compositionally biased region" description="Basic and acidic residues" evidence="5">
    <location>
        <begin position="254"/>
        <end position="263"/>
    </location>
</feature>
<dbReference type="GO" id="GO:0016301">
    <property type="term" value="F:kinase activity"/>
    <property type="evidence" value="ECO:0007669"/>
    <property type="project" value="UniProtKB-KW"/>
</dbReference>
<keyword evidence="2" id="KW-0808">Transferase</keyword>
<dbReference type="PANTHER" id="PTHR43851">
    <property type="match status" value="1"/>
</dbReference>
<keyword evidence="8" id="KW-1185">Reference proteome</keyword>
<feature type="compositionally biased region" description="Basic and acidic residues" evidence="5">
    <location>
        <begin position="138"/>
        <end position="152"/>
    </location>
</feature>
<feature type="region of interest" description="Disordered" evidence="5">
    <location>
        <begin position="120"/>
        <end position="350"/>
    </location>
</feature>
<dbReference type="Proteomes" id="UP000054516">
    <property type="component" value="Unassembled WGS sequence"/>
</dbReference>
<reference evidence="7" key="1">
    <citation type="submission" date="2016-03" db="EMBL/GenBank/DDBJ databases">
        <title>Draft genome sequence of Rosellinia necatrix.</title>
        <authorList>
            <person name="Kanematsu S."/>
        </authorList>
    </citation>
    <scope>NUCLEOTIDE SEQUENCE [LARGE SCALE GENOMIC DNA]</scope>
    <source>
        <strain evidence="7">W97</strain>
    </source>
</reference>
<dbReference type="AlphaFoldDB" id="A0A1S7ULC7"/>
<protein>
    <submittedName>
        <fullName evidence="7">Putative atypical ABC1 ABC1-A protein kinase</fullName>
    </submittedName>
</protein>
<dbReference type="OrthoDB" id="201153at2759"/>
<dbReference type="EMBL" id="DF977451">
    <property type="protein sequence ID" value="GAP84104.1"/>
    <property type="molecule type" value="Genomic_DNA"/>
</dbReference>
<feature type="domain" description="ABC1 atypical kinase-like" evidence="6">
    <location>
        <begin position="439"/>
        <end position="693"/>
    </location>
</feature>
<evidence type="ECO:0000256" key="5">
    <source>
        <dbReference type="SAM" id="MobiDB-lite"/>
    </source>
</evidence>
<dbReference type="GO" id="GO:0005739">
    <property type="term" value="C:mitochondrion"/>
    <property type="evidence" value="ECO:0007669"/>
    <property type="project" value="EnsemblFungi"/>
</dbReference>
<dbReference type="InterPro" id="IPR004147">
    <property type="entry name" value="ABC1_dom"/>
</dbReference>
<dbReference type="InterPro" id="IPR034646">
    <property type="entry name" value="ADCK3_dom"/>
</dbReference>
<dbReference type="GO" id="GO:0005524">
    <property type="term" value="F:ATP binding"/>
    <property type="evidence" value="ECO:0007669"/>
    <property type="project" value="UniProtKB-KW"/>
</dbReference>
<evidence type="ECO:0000313" key="7">
    <source>
        <dbReference type="EMBL" id="GAP84104.1"/>
    </source>
</evidence>
<accession>A0A1S7ULC7</accession>
<dbReference type="STRING" id="77044.A0A1S7ULC7"/>
<dbReference type="SUPFAM" id="SSF56112">
    <property type="entry name" value="Protein kinase-like (PK-like)"/>
    <property type="match status" value="1"/>
</dbReference>
<feature type="compositionally biased region" description="Basic and acidic residues" evidence="5">
    <location>
        <begin position="189"/>
        <end position="199"/>
    </location>
</feature>
<evidence type="ECO:0000256" key="4">
    <source>
        <dbReference type="ARBA" id="ARBA00022840"/>
    </source>
</evidence>
<dbReference type="GO" id="GO:0006744">
    <property type="term" value="P:ubiquinone biosynthetic process"/>
    <property type="evidence" value="ECO:0007669"/>
    <property type="project" value="EnsemblFungi"/>
</dbReference>
<name>A0A1S7ULC7_ROSNE</name>
<keyword evidence="7" id="KW-0418">Kinase</keyword>
<dbReference type="CDD" id="cd13970">
    <property type="entry name" value="ABC1_ADCK3"/>
    <property type="match status" value="1"/>
</dbReference>